<feature type="compositionally biased region" description="Basic and acidic residues" evidence="1">
    <location>
        <begin position="140"/>
        <end position="169"/>
    </location>
</feature>
<reference evidence="2 3" key="1">
    <citation type="submission" date="2018-04" db="EMBL/GenBank/DDBJ databases">
        <title>WGS assembly of Panicum hallii var. hallii HAL2.</title>
        <authorList>
            <person name="Lovell J."/>
            <person name="Jenkins J."/>
            <person name="Lowry D."/>
            <person name="Mamidi S."/>
            <person name="Sreedasyam A."/>
            <person name="Weng X."/>
            <person name="Barry K."/>
            <person name="Bonette J."/>
            <person name="Campitelli B."/>
            <person name="Daum C."/>
            <person name="Gordon S."/>
            <person name="Gould B."/>
            <person name="Lipzen A."/>
            <person name="MacQueen A."/>
            <person name="Palacio-Mejia J."/>
            <person name="Plott C."/>
            <person name="Shakirov E."/>
            <person name="Shu S."/>
            <person name="Yoshinaga Y."/>
            <person name="Zane M."/>
            <person name="Rokhsar D."/>
            <person name="Grimwood J."/>
            <person name="Schmutz J."/>
            <person name="Juenger T."/>
        </authorList>
    </citation>
    <scope>NUCLEOTIDE SEQUENCE [LARGE SCALE GENOMIC DNA]</scope>
    <source>
        <strain evidence="3">cv. HAL2</strain>
    </source>
</reference>
<organism evidence="2 3">
    <name type="scientific">Panicum hallii var. hallii</name>
    <dbReference type="NCBI Taxonomy" id="1504633"/>
    <lineage>
        <taxon>Eukaryota</taxon>
        <taxon>Viridiplantae</taxon>
        <taxon>Streptophyta</taxon>
        <taxon>Embryophyta</taxon>
        <taxon>Tracheophyta</taxon>
        <taxon>Spermatophyta</taxon>
        <taxon>Magnoliopsida</taxon>
        <taxon>Liliopsida</taxon>
        <taxon>Poales</taxon>
        <taxon>Poaceae</taxon>
        <taxon>PACMAD clade</taxon>
        <taxon>Panicoideae</taxon>
        <taxon>Panicodae</taxon>
        <taxon>Paniceae</taxon>
        <taxon>Panicinae</taxon>
        <taxon>Panicum</taxon>
        <taxon>Panicum sect. Panicum</taxon>
    </lineage>
</organism>
<feature type="compositionally biased region" description="Basic and acidic residues" evidence="1">
    <location>
        <begin position="46"/>
        <end position="71"/>
    </location>
</feature>
<accession>A0A2T7ETE0</accession>
<name>A0A2T7ETE0_9POAL</name>
<keyword evidence="3" id="KW-1185">Reference proteome</keyword>
<proteinExistence type="predicted"/>
<evidence type="ECO:0000313" key="3">
    <source>
        <dbReference type="Proteomes" id="UP000244336"/>
    </source>
</evidence>
<evidence type="ECO:0000313" key="2">
    <source>
        <dbReference type="EMBL" id="PUZ71080.1"/>
    </source>
</evidence>
<evidence type="ECO:0000256" key="1">
    <source>
        <dbReference type="SAM" id="MobiDB-lite"/>
    </source>
</evidence>
<dbReference type="EMBL" id="CM009750">
    <property type="protein sequence ID" value="PUZ71080.1"/>
    <property type="molecule type" value="Genomic_DNA"/>
</dbReference>
<gene>
    <name evidence="2" type="ORF">GQ55_2G286400</name>
</gene>
<feature type="compositionally biased region" description="Basic and acidic residues" evidence="1">
    <location>
        <begin position="109"/>
        <end position="130"/>
    </location>
</feature>
<feature type="compositionally biased region" description="Basic residues" evidence="1">
    <location>
        <begin position="26"/>
        <end position="36"/>
    </location>
</feature>
<protein>
    <submittedName>
        <fullName evidence="2">Uncharacterized protein</fullName>
    </submittedName>
</protein>
<feature type="region of interest" description="Disordered" evidence="1">
    <location>
        <begin position="1"/>
        <end position="199"/>
    </location>
</feature>
<dbReference type="AlphaFoldDB" id="A0A2T7ETE0"/>
<feature type="compositionally biased region" description="Basic residues" evidence="1">
    <location>
        <begin position="92"/>
        <end position="108"/>
    </location>
</feature>
<feature type="compositionally biased region" description="Basic and acidic residues" evidence="1">
    <location>
        <begin position="7"/>
        <end position="25"/>
    </location>
</feature>
<sequence>MGTHLEVLVDDHADGAERGGEEPHHQLHLHHQRVRHGAAASPRGAPVRELDQRQDEPVQRRGAEGEGEAHQVLRLRGPRGAVGRDVQAQHGGARRQQRHGVHGRRRQPLAHDEEREEHRERELRRDEYRGGGHRQVPEAVRVDEVVGARGEAERRGGEQDARRGEKDRGGPVARAAGGVGSRHGDQQQRPAGGLEPRREPLPVAALVVVEAGEERPRRGAQCQHPAVERHQKAARQLAAGLSLRRVLVRFHVHDCGRLPEIGIRRRNLPTVASQNCRSLRFGCRHGSRTCHAGLLLIS</sequence>
<dbReference type="Proteomes" id="UP000244336">
    <property type="component" value="Chromosome 2"/>
</dbReference>
<dbReference type="Gramene" id="PUZ71080">
    <property type="protein sequence ID" value="PUZ71080"/>
    <property type="gene ID" value="GQ55_2G286400"/>
</dbReference>